<keyword evidence="1" id="KW-0812">Transmembrane</keyword>
<evidence type="ECO:0000313" key="4">
    <source>
        <dbReference type="Proteomes" id="UP000239025"/>
    </source>
</evidence>
<keyword evidence="1" id="KW-0472">Membrane</keyword>
<reference evidence="4" key="1">
    <citation type="submission" date="2017-11" db="EMBL/GenBank/DDBJ databases">
        <authorList>
            <person name="Blom J."/>
        </authorList>
    </citation>
    <scope>NUCLEOTIDE SEQUENCE [LARGE SCALE GENOMIC DNA]</scope>
</reference>
<organism evidence="3 4">
    <name type="scientific">Pseudomonas cerasi</name>
    <dbReference type="NCBI Taxonomy" id="1583341"/>
    <lineage>
        <taxon>Bacteria</taxon>
        <taxon>Pseudomonadati</taxon>
        <taxon>Pseudomonadota</taxon>
        <taxon>Gammaproteobacteria</taxon>
        <taxon>Pseudomonadales</taxon>
        <taxon>Pseudomonadaceae</taxon>
        <taxon>Pseudomonas</taxon>
    </lineage>
</organism>
<dbReference type="Proteomes" id="UP000239025">
    <property type="component" value="Chromosome 1"/>
</dbReference>
<evidence type="ECO:0000256" key="1">
    <source>
        <dbReference type="SAM" id="Phobius"/>
    </source>
</evidence>
<dbReference type="Gene3D" id="3.40.50.300">
    <property type="entry name" value="P-loop containing nucleotide triphosphate hydrolases"/>
    <property type="match status" value="1"/>
</dbReference>
<protein>
    <submittedName>
        <fullName evidence="3">Putative membrane protein</fullName>
    </submittedName>
</protein>
<feature type="domain" description="Zona occludens toxin N-terminal" evidence="2">
    <location>
        <begin position="2"/>
        <end position="88"/>
    </location>
</feature>
<gene>
    <name evidence="3" type="ORF">PL963_02852</name>
</gene>
<dbReference type="InterPro" id="IPR008900">
    <property type="entry name" value="Zot_N"/>
</dbReference>
<keyword evidence="1" id="KW-1133">Transmembrane helix</keyword>
<name>A0A2K4VB94_9PSED</name>
<feature type="transmembrane region" description="Helical" evidence="1">
    <location>
        <begin position="45"/>
        <end position="62"/>
    </location>
</feature>
<evidence type="ECO:0000313" key="3">
    <source>
        <dbReference type="EMBL" id="SOS20950.1"/>
    </source>
</evidence>
<dbReference type="Pfam" id="PF05707">
    <property type="entry name" value="Zot"/>
    <property type="match status" value="1"/>
</dbReference>
<proteinExistence type="predicted"/>
<accession>A0A2K4VB94</accession>
<keyword evidence="4" id="KW-1185">Reference proteome</keyword>
<sequence length="89" mass="10252">MAIKIHHGPNGSYKTSGAVWDDAVPAAKAGRLIVTNIRGMSSEKFHMLCFLIFLILLIFYNIDHESQEGMERIRTWFHWVPRNAFMIFG</sequence>
<dbReference type="RefSeq" id="WP_173926073.1">
    <property type="nucleotide sequence ID" value="NZ_LT963395.1"/>
</dbReference>
<evidence type="ECO:0000259" key="2">
    <source>
        <dbReference type="Pfam" id="PF05707"/>
    </source>
</evidence>
<dbReference type="EMBL" id="LT963395">
    <property type="protein sequence ID" value="SOS20950.1"/>
    <property type="molecule type" value="Genomic_DNA"/>
</dbReference>
<dbReference type="InterPro" id="IPR027417">
    <property type="entry name" value="P-loop_NTPase"/>
</dbReference>
<dbReference type="AlphaFoldDB" id="A0A2K4VB94"/>